<dbReference type="GO" id="GO:0034755">
    <property type="term" value="P:iron ion transmembrane transport"/>
    <property type="evidence" value="ECO:0007669"/>
    <property type="project" value="TreeGrafter"/>
</dbReference>
<evidence type="ECO:0000256" key="4">
    <source>
        <dbReference type="ARBA" id="ARBA00022847"/>
    </source>
</evidence>
<dbReference type="Pfam" id="PF01566">
    <property type="entry name" value="Nramp"/>
    <property type="match status" value="1"/>
</dbReference>
<feature type="transmembrane region" description="Helical" evidence="7">
    <location>
        <begin position="141"/>
        <end position="161"/>
    </location>
</feature>
<feature type="transmembrane region" description="Helical" evidence="7">
    <location>
        <begin position="366"/>
        <end position="388"/>
    </location>
</feature>
<dbReference type="GO" id="GO:0005384">
    <property type="term" value="F:manganese ion transmembrane transporter activity"/>
    <property type="evidence" value="ECO:0007669"/>
    <property type="project" value="TreeGrafter"/>
</dbReference>
<feature type="transmembrane region" description="Helical" evidence="7">
    <location>
        <begin position="295"/>
        <end position="321"/>
    </location>
</feature>
<keyword evidence="4" id="KW-0769">Symport</keyword>
<keyword evidence="5 7" id="KW-1133">Transmembrane helix</keyword>
<evidence type="ECO:0000256" key="5">
    <source>
        <dbReference type="ARBA" id="ARBA00022989"/>
    </source>
</evidence>
<accession>A0AA49GM21</accession>
<keyword evidence="6 7" id="KW-0472">Membrane</keyword>
<gene>
    <name evidence="8" type="ORF">K4G66_00985</name>
</gene>
<dbReference type="GO" id="GO:0015293">
    <property type="term" value="F:symporter activity"/>
    <property type="evidence" value="ECO:0007669"/>
    <property type="project" value="UniProtKB-KW"/>
</dbReference>
<sequence>MSVEKTKTTQKASFLQKIWLFMLSIGPGIFCIGYTVGTGSVTSMAKAGSQFGMQLLWVLFLSCLFSWVLMEAYGRYAVVTGNTSIYSFKTKLKAGKLIAILIVVGIVVAQWNSLSGILGLSANALYEVLRLFMPGLPEENYWFVLGIAITLILIMYSLLWVGKYSFFEKVLIVFVTLMGVSFLISMFVVFPQPADIASGIVPAIPDVPGGKLLVAAFVGTTMAAPTFVVRPLLMKGKGWTSEHTREQSKDALLSASLMFLINLAIMAAATGALYYEGRTIEKVLDMVYTLEPVAGKFAVVLFMMGALSAGLSSVFPILMVAPLLIADYRDGELDTDSNRFKILTGIASVIGLTVPILGANPIAAQIATQVAGVFVLPLVIAGILYLVNRKDMMGEHKAGLGLNIGLVAALVFACIISYTGVVALAELF</sequence>
<feature type="transmembrane region" description="Helical" evidence="7">
    <location>
        <begin position="97"/>
        <end position="121"/>
    </location>
</feature>
<feature type="transmembrane region" description="Helical" evidence="7">
    <location>
        <begin position="251"/>
        <end position="275"/>
    </location>
</feature>
<dbReference type="PANTHER" id="PTHR11706:SF33">
    <property type="entry name" value="NATURAL RESISTANCE-ASSOCIATED MACROPHAGE PROTEIN 2"/>
    <property type="match status" value="1"/>
</dbReference>
<dbReference type="PANTHER" id="PTHR11706">
    <property type="entry name" value="SOLUTE CARRIER PROTEIN FAMILY 11 MEMBER"/>
    <property type="match status" value="1"/>
</dbReference>
<feature type="transmembrane region" description="Helical" evidence="7">
    <location>
        <begin position="56"/>
        <end position="76"/>
    </location>
</feature>
<evidence type="ECO:0000313" key="8">
    <source>
        <dbReference type="EMBL" id="WKN37282.1"/>
    </source>
</evidence>
<feature type="transmembrane region" description="Helical" evidence="7">
    <location>
        <begin position="210"/>
        <end position="230"/>
    </location>
</feature>
<dbReference type="AlphaFoldDB" id="A0AA49GM21"/>
<feature type="transmembrane region" description="Helical" evidence="7">
    <location>
        <begin position="18"/>
        <end position="36"/>
    </location>
</feature>
<name>A0AA49GM21_9BACT</name>
<protein>
    <submittedName>
        <fullName evidence="8">Nramp family divalent metal transporter</fullName>
    </submittedName>
</protein>
<organism evidence="8">
    <name type="scientific">Roseihalotalea indica</name>
    <dbReference type="NCBI Taxonomy" id="2867963"/>
    <lineage>
        <taxon>Bacteria</taxon>
        <taxon>Pseudomonadati</taxon>
        <taxon>Bacteroidota</taxon>
        <taxon>Cytophagia</taxon>
        <taxon>Cytophagales</taxon>
        <taxon>Catalimonadaceae</taxon>
        <taxon>Roseihalotalea</taxon>
    </lineage>
</organism>
<feature type="transmembrane region" description="Helical" evidence="7">
    <location>
        <begin position="400"/>
        <end position="425"/>
    </location>
</feature>
<proteinExistence type="predicted"/>
<evidence type="ECO:0000256" key="3">
    <source>
        <dbReference type="ARBA" id="ARBA00022692"/>
    </source>
</evidence>
<keyword evidence="3 7" id="KW-0812">Transmembrane</keyword>
<keyword evidence="2" id="KW-0813">Transport</keyword>
<dbReference type="InterPro" id="IPR001046">
    <property type="entry name" value="NRAMP_fam"/>
</dbReference>
<evidence type="ECO:0000256" key="6">
    <source>
        <dbReference type="ARBA" id="ARBA00023136"/>
    </source>
</evidence>
<feature type="transmembrane region" description="Helical" evidence="7">
    <location>
        <begin position="170"/>
        <end position="190"/>
    </location>
</feature>
<dbReference type="NCBIfam" id="NF037982">
    <property type="entry name" value="Nramp_1"/>
    <property type="match status" value="1"/>
</dbReference>
<reference evidence="8" key="1">
    <citation type="journal article" date="2023" name="Comput. Struct. Biotechnol. J.">
        <title>Discovery of a novel marine Bacteroidetes with a rich repertoire of carbohydrate-active enzymes.</title>
        <authorList>
            <person name="Chen B."/>
            <person name="Liu G."/>
            <person name="Chen Q."/>
            <person name="Wang H."/>
            <person name="Liu L."/>
            <person name="Tang K."/>
        </authorList>
    </citation>
    <scope>NUCLEOTIDE SEQUENCE</scope>
    <source>
        <strain evidence="8">TK19036</strain>
    </source>
</reference>
<evidence type="ECO:0000256" key="7">
    <source>
        <dbReference type="SAM" id="Phobius"/>
    </source>
</evidence>
<evidence type="ECO:0000256" key="2">
    <source>
        <dbReference type="ARBA" id="ARBA00022448"/>
    </source>
</evidence>
<dbReference type="GO" id="GO:0015086">
    <property type="term" value="F:cadmium ion transmembrane transporter activity"/>
    <property type="evidence" value="ECO:0007669"/>
    <property type="project" value="TreeGrafter"/>
</dbReference>
<feature type="transmembrane region" description="Helical" evidence="7">
    <location>
        <begin position="342"/>
        <end position="360"/>
    </location>
</feature>
<reference evidence="8" key="2">
    <citation type="journal article" date="2024" name="Antonie Van Leeuwenhoek">
        <title>Roseihalotalea indica gen. nov., sp. nov., a halophilic Bacteroidetes from mesopelagic Southwest Indian Ocean with higher carbohydrate metabolic potential.</title>
        <authorList>
            <person name="Chen B."/>
            <person name="Zhang M."/>
            <person name="Lin D."/>
            <person name="Ye J."/>
            <person name="Tang K."/>
        </authorList>
    </citation>
    <scope>NUCLEOTIDE SEQUENCE</scope>
    <source>
        <strain evidence="8">TK19036</strain>
    </source>
</reference>
<dbReference type="EMBL" id="CP120682">
    <property type="protein sequence ID" value="WKN37282.1"/>
    <property type="molecule type" value="Genomic_DNA"/>
</dbReference>
<evidence type="ECO:0000256" key="1">
    <source>
        <dbReference type="ARBA" id="ARBA00004141"/>
    </source>
</evidence>
<comment type="subcellular location">
    <subcellularLocation>
        <location evidence="1">Membrane</location>
        <topology evidence="1">Multi-pass membrane protein</topology>
    </subcellularLocation>
</comment>
<dbReference type="GO" id="GO:0005886">
    <property type="term" value="C:plasma membrane"/>
    <property type="evidence" value="ECO:0007669"/>
    <property type="project" value="TreeGrafter"/>
</dbReference>